<sequence>MVFKKKRDTTQINIDFMKEEIKAYNNVLELIGNTPILKLAKITENMEGNFYAKVEAFNPGHSTKDRIALYIIEEAERKGILKPGDTIIETTSGNTGFSLAMVSIIKGYDCILAVSSKSSKDKIDMLRAMGAKVYVCPAHVTADDERSYYNVAKRLHEETKGSVYINQYFNELNIEAHYRSTGPEIWEQTNGKITHLIACSGTGGTISGTAKYLKEMNPNIKVLGVDAFGSVLKKYHETKEFDSNEIFPYRIEGLGKNLIPTATDFDLIDKFIKVTDEDSAHTAREIAKTEGLFVGYTSGAAFQATKQYAEEGEFIADSNVVIIFPDHGSRYMSKIYSDDWMSEQGFYDSVNLEQTQKIEIIK</sequence>
<dbReference type="PANTHER" id="PTHR10314">
    <property type="entry name" value="CYSTATHIONINE BETA-SYNTHASE"/>
    <property type="match status" value="1"/>
</dbReference>
<evidence type="ECO:0000256" key="3">
    <source>
        <dbReference type="ARBA" id="ARBA00022898"/>
    </source>
</evidence>
<dbReference type="InterPro" id="IPR001926">
    <property type="entry name" value="TrpB-like_PALP"/>
</dbReference>
<comment type="cofactor">
    <cofactor evidence="1">
        <name>pyridoxal 5'-phosphate</name>
        <dbReference type="ChEBI" id="CHEBI:597326"/>
    </cofactor>
</comment>
<dbReference type="Pfam" id="PF00291">
    <property type="entry name" value="PALP"/>
    <property type="match status" value="1"/>
</dbReference>
<keyword evidence="3" id="KW-0663">Pyridoxal phosphate</keyword>
<dbReference type="GO" id="GO:0009069">
    <property type="term" value="P:serine family amino acid metabolic process"/>
    <property type="evidence" value="ECO:0007669"/>
    <property type="project" value="UniProtKB-ARBA"/>
</dbReference>
<dbReference type="EMBL" id="FQZH01000002">
    <property type="protein sequence ID" value="SHJ22451.1"/>
    <property type="molecule type" value="Genomic_DNA"/>
</dbReference>
<reference evidence="5 6" key="1">
    <citation type="submission" date="2016-11" db="EMBL/GenBank/DDBJ databases">
        <authorList>
            <person name="Jaros S."/>
            <person name="Januszkiewicz K."/>
            <person name="Wedrychowicz H."/>
        </authorList>
    </citation>
    <scope>NUCLEOTIDE SEQUENCE [LARGE SCALE GENOMIC DNA]</scope>
    <source>
        <strain evidence="5 6">DSM 22807</strain>
    </source>
</reference>
<evidence type="ECO:0000256" key="1">
    <source>
        <dbReference type="ARBA" id="ARBA00001933"/>
    </source>
</evidence>
<dbReference type="Proteomes" id="UP000184232">
    <property type="component" value="Unassembled WGS sequence"/>
</dbReference>
<dbReference type="Gene3D" id="3.40.50.1100">
    <property type="match status" value="2"/>
</dbReference>
<dbReference type="GO" id="GO:0006534">
    <property type="term" value="P:cysteine metabolic process"/>
    <property type="evidence" value="ECO:0007669"/>
    <property type="project" value="UniProtKB-ARBA"/>
</dbReference>
<proteinExistence type="inferred from homology"/>
<dbReference type="FunFam" id="3.40.50.1100:FF:000118">
    <property type="entry name" value="Related to CYS4-cystathionine beta-synthase"/>
    <property type="match status" value="1"/>
</dbReference>
<dbReference type="STRING" id="683124.SAMN05444337_1565"/>
<dbReference type="SUPFAM" id="SSF53686">
    <property type="entry name" value="Tryptophan synthase beta subunit-like PLP-dependent enzymes"/>
    <property type="match status" value="1"/>
</dbReference>
<comment type="similarity">
    <text evidence="2">Belongs to the cysteine synthase/cystathionine beta-synthase family.</text>
</comment>
<dbReference type="CDD" id="cd01561">
    <property type="entry name" value="CBS_like"/>
    <property type="match status" value="1"/>
</dbReference>
<protein>
    <submittedName>
        <fullName evidence="5">Cystathionine beta-synthase</fullName>
    </submittedName>
</protein>
<feature type="domain" description="Tryptophan synthase beta chain-like PALP" evidence="4">
    <location>
        <begin position="28"/>
        <end position="326"/>
    </location>
</feature>
<dbReference type="InterPro" id="IPR036052">
    <property type="entry name" value="TrpB-like_PALP_sf"/>
</dbReference>
<gene>
    <name evidence="5" type="ORF">SAMN05444337_1565</name>
</gene>
<dbReference type="GO" id="GO:0044272">
    <property type="term" value="P:sulfur compound biosynthetic process"/>
    <property type="evidence" value="ECO:0007669"/>
    <property type="project" value="UniProtKB-ARBA"/>
</dbReference>
<dbReference type="AlphaFoldDB" id="A0A1M6HJV7"/>
<organism evidence="5 6">
    <name type="scientific">Flavobacterium haoranii</name>
    <dbReference type="NCBI Taxonomy" id="683124"/>
    <lineage>
        <taxon>Bacteria</taxon>
        <taxon>Pseudomonadati</taxon>
        <taxon>Bacteroidota</taxon>
        <taxon>Flavobacteriia</taxon>
        <taxon>Flavobacteriales</taxon>
        <taxon>Flavobacteriaceae</taxon>
        <taxon>Flavobacterium</taxon>
    </lineage>
</organism>
<evidence type="ECO:0000256" key="2">
    <source>
        <dbReference type="ARBA" id="ARBA00007103"/>
    </source>
</evidence>
<evidence type="ECO:0000313" key="6">
    <source>
        <dbReference type="Proteomes" id="UP000184232"/>
    </source>
</evidence>
<accession>A0A1M6HJV7</accession>
<dbReference type="FunFam" id="3.40.50.1100:FF:000003">
    <property type="entry name" value="Cystathionine beta-synthase"/>
    <property type="match status" value="1"/>
</dbReference>
<evidence type="ECO:0000313" key="5">
    <source>
        <dbReference type="EMBL" id="SHJ22451.1"/>
    </source>
</evidence>
<evidence type="ECO:0000259" key="4">
    <source>
        <dbReference type="Pfam" id="PF00291"/>
    </source>
</evidence>
<dbReference type="InterPro" id="IPR050214">
    <property type="entry name" value="Cys_Synth/Cystath_Beta-Synth"/>
</dbReference>
<name>A0A1M6HJV7_9FLAO</name>
<keyword evidence="6" id="KW-1185">Reference proteome</keyword>